<evidence type="ECO:0000256" key="2">
    <source>
        <dbReference type="ARBA" id="ARBA00008872"/>
    </source>
</evidence>
<dbReference type="InterPro" id="IPR022643">
    <property type="entry name" value="De-COase2_C"/>
</dbReference>
<evidence type="ECO:0000256" key="11">
    <source>
        <dbReference type="SAM" id="MobiDB-lite"/>
    </source>
</evidence>
<evidence type="ECO:0000313" key="14">
    <source>
        <dbReference type="EMBL" id="KJE98314.1"/>
    </source>
</evidence>
<reference evidence="15" key="1">
    <citation type="submission" date="2011-02" db="EMBL/GenBank/DDBJ databases">
        <title>The Genome Sequence of Capsaspora owczarzaki ATCC 30864.</title>
        <authorList>
            <person name="Russ C."/>
            <person name="Cuomo C."/>
            <person name="Burger G."/>
            <person name="Gray M.W."/>
            <person name="Holland P.W.H."/>
            <person name="King N."/>
            <person name="Lang F.B.F."/>
            <person name="Roger A.J."/>
            <person name="Ruiz-Trillo I."/>
            <person name="Young S.K."/>
            <person name="Zeng Q."/>
            <person name="Gargeya S."/>
            <person name="Alvarado L."/>
            <person name="Berlin A."/>
            <person name="Chapman S.B."/>
            <person name="Chen Z."/>
            <person name="Freedman E."/>
            <person name="Gellesch M."/>
            <person name="Goldberg J."/>
            <person name="Griggs A."/>
            <person name="Gujja S."/>
            <person name="Heilman E."/>
            <person name="Heiman D."/>
            <person name="Howarth C."/>
            <person name="Mehta T."/>
            <person name="Neiman D."/>
            <person name="Pearson M."/>
            <person name="Roberts A."/>
            <person name="Saif S."/>
            <person name="Shea T."/>
            <person name="Shenoy N."/>
            <person name="Sisk P."/>
            <person name="Stolte C."/>
            <person name="Sykes S."/>
            <person name="White J."/>
            <person name="Yandava C."/>
            <person name="Haas B."/>
            <person name="Nusbaum C."/>
            <person name="Birren B."/>
        </authorList>
    </citation>
    <scope>NUCLEOTIDE SEQUENCE</scope>
    <source>
        <strain evidence="15">ATCC 30864</strain>
    </source>
</reference>
<dbReference type="CDD" id="cd00622">
    <property type="entry name" value="PLPDE_III_ODC"/>
    <property type="match status" value="1"/>
</dbReference>
<dbReference type="Gene3D" id="2.40.37.10">
    <property type="entry name" value="Lyase, Ornithine Decarboxylase, Chain A, domain 1"/>
    <property type="match status" value="1"/>
</dbReference>
<dbReference type="PANTHER" id="PTHR11482:SF6">
    <property type="entry name" value="ORNITHINE DECARBOXYLASE 1-RELATED"/>
    <property type="match status" value="1"/>
</dbReference>
<proteinExistence type="inferred from homology"/>
<keyword evidence="4" id="KW-0456">Lyase</keyword>
<dbReference type="PRINTS" id="PR01179">
    <property type="entry name" value="ODADCRBXLASE"/>
</dbReference>
<dbReference type="Proteomes" id="UP000008743">
    <property type="component" value="Unassembled WGS sequence"/>
</dbReference>
<feature type="modified residue" description="N6-(pyridoxal phosphate)lysine" evidence="9">
    <location>
        <position position="106"/>
    </location>
</feature>
<feature type="active site" description="Proton donor" evidence="9">
    <location>
        <position position="447"/>
    </location>
</feature>
<evidence type="ECO:0000256" key="8">
    <source>
        <dbReference type="ARBA" id="ARBA00049127"/>
    </source>
</evidence>
<comment type="similarity">
    <text evidence="2 10">Belongs to the Orn/Lys/Arg decarboxylase class-II family.</text>
</comment>
<dbReference type="InterPro" id="IPR022644">
    <property type="entry name" value="De-COase2_N"/>
</dbReference>
<dbReference type="FunFam" id="3.20.20.10:FF:000005">
    <property type="entry name" value="Ornithine decarboxylase"/>
    <property type="match status" value="1"/>
</dbReference>
<comment type="pathway">
    <text evidence="5">Amine and polyamine biosynthesis; putrescine biosynthesis via L-ornithine pathway; putrescine from L-ornithine: step 1/1.</text>
</comment>
<dbReference type="InterPro" id="IPR009006">
    <property type="entry name" value="Ala_racemase/Decarboxylase_C"/>
</dbReference>
<feature type="compositionally biased region" description="Polar residues" evidence="11">
    <location>
        <begin position="1"/>
        <end position="19"/>
    </location>
</feature>
<dbReference type="STRING" id="595528.E9CJK1"/>
<evidence type="ECO:0000256" key="4">
    <source>
        <dbReference type="ARBA" id="ARBA00023239"/>
    </source>
</evidence>
<dbReference type="RefSeq" id="XP_004363275.2">
    <property type="nucleotide sequence ID" value="XM_004363218.2"/>
</dbReference>
<dbReference type="PROSITE" id="PS00878">
    <property type="entry name" value="ODR_DC_2_1"/>
    <property type="match status" value="1"/>
</dbReference>
<gene>
    <name evidence="14" type="ORF">CAOG_008292</name>
</gene>
<comment type="subunit">
    <text evidence="7">Homodimer. Only the dimer is catalytically active, as the active sites are constructed of residues from both monomers.</text>
</comment>
<dbReference type="Pfam" id="PF00278">
    <property type="entry name" value="Orn_DAP_Arg_deC"/>
    <property type="match status" value="1"/>
</dbReference>
<dbReference type="SUPFAM" id="SSF50621">
    <property type="entry name" value="Alanine racemase C-terminal domain-like"/>
    <property type="match status" value="1"/>
</dbReference>
<evidence type="ECO:0000256" key="9">
    <source>
        <dbReference type="PIRSR" id="PIRSR600183-50"/>
    </source>
</evidence>
<keyword evidence="15" id="KW-1185">Reference proteome</keyword>
<dbReference type="InterPro" id="IPR002433">
    <property type="entry name" value="Orn_de-COase"/>
</dbReference>
<evidence type="ECO:0000313" key="15">
    <source>
        <dbReference type="Proteomes" id="UP000008743"/>
    </source>
</evidence>
<evidence type="ECO:0000256" key="1">
    <source>
        <dbReference type="ARBA" id="ARBA00001933"/>
    </source>
</evidence>
<evidence type="ECO:0000259" key="12">
    <source>
        <dbReference type="Pfam" id="PF00278"/>
    </source>
</evidence>
<dbReference type="PANTHER" id="PTHR11482">
    <property type="entry name" value="ARGININE/DIAMINOPIMELATE/ORNITHINE DECARBOXYLASE"/>
    <property type="match status" value="1"/>
</dbReference>
<evidence type="ECO:0000256" key="10">
    <source>
        <dbReference type="RuleBase" id="RU003737"/>
    </source>
</evidence>
<accession>E9CJK1</accession>
<dbReference type="Gene3D" id="3.20.20.10">
    <property type="entry name" value="Alanine racemase"/>
    <property type="match status" value="1"/>
</dbReference>
<protein>
    <recommendedName>
        <fullName evidence="6">ornithine decarboxylase</fullName>
        <ecNumber evidence="6">4.1.1.17</ecNumber>
    </recommendedName>
</protein>
<dbReference type="EMBL" id="KE346384">
    <property type="protein sequence ID" value="KJE98314.1"/>
    <property type="molecule type" value="Genomic_DNA"/>
</dbReference>
<dbReference type="Pfam" id="PF02784">
    <property type="entry name" value="Orn_Arg_deC_N"/>
    <property type="match status" value="1"/>
</dbReference>
<dbReference type="GO" id="GO:0004586">
    <property type="term" value="F:ornithine decarboxylase activity"/>
    <property type="evidence" value="ECO:0007669"/>
    <property type="project" value="UniProtKB-EC"/>
</dbReference>
<dbReference type="OrthoDB" id="5034579at2759"/>
<dbReference type="InParanoid" id="E9CJK1"/>
<dbReference type="EC" id="4.1.1.17" evidence="6"/>
<dbReference type="RefSeq" id="XP_011270925.1">
    <property type="nucleotide sequence ID" value="XM_011272623.1"/>
</dbReference>
<organism evidence="14 15">
    <name type="scientific">Capsaspora owczarzaki (strain ATCC 30864)</name>
    <dbReference type="NCBI Taxonomy" id="595528"/>
    <lineage>
        <taxon>Eukaryota</taxon>
        <taxon>Filasterea</taxon>
        <taxon>Capsaspora</taxon>
    </lineage>
</organism>
<dbReference type="AlphaFoldDB" id="E9CJK1"/>
<dbReference type="InterPro" id="IPR022653">
    <property type="entry name" value="De-COase2_pyr-phos_BS"/>
</dbReference>
<dbReference type="InterPro" id="IPR029066">
    <property type="entry name" value="PLP-binding_barrel"/>
</dbReference>
<evidence type="ECO:0000256" key="7">
    <source>
        <dbReference type="ARBA" id="ARBA00046672"/>
    </source>
</evidence>
<dbReference type="eggNOG" id="KOG0622">
    <property type="taxonomic scope" value="Eukaryota"/>
</dbReference>
<dbReference type="PRINTS" id="PR01182">
    <property type="entry name" value="ORNDCRBXLASE"/>
</dbReference>
<comment type="catalytic activity">
    <reaction evidence="8">
        <text>L-ornithine + H(+) = putrescine + CO2</text>
        <dbReference type="Rhea" id="RHEA:22964"/>
        <dbReference type="ChEBI" id="CHEBI:15378"/>
        <dbReference type="ChEBI" id="CHEBI:16526"/>
        <dbReference type="ChEBI" id="CHEBI:46911"/>
        <dbReference type="ChEBI" id="CHEBI:326268"/>
        <dbReference type="EC" id="4.1.1.17"/>
    </reaction>
</comment>
<evidence type="ECO:0000256" key="3">
    <source>
        <dbReference type="ARBA" id="ARBA00022898"/>
    </source>
</evidence>
<evidence type="ECO:0000256" key="6">
    <source>
        <dbReference type="ARBA" id="ARBA00034138"/>
    </source>
</evidence>
<dbReference type="InterPro" id="IPR000183">
    <property type="entry name" value="Orn/DAP/Arg_de-COase"/>
</dbReference>
<sequence length="504" mass="53794">MVVDFATSTPTPSAAIDSSTTKPTTTTLMKGGLFADTTTTTATDNFELPPITPIASGTSIPKLLRAHAADSEDHEPFYIIDVGQVARKYDQWVAALPRVDPFYAVKCNGDKTILKLLAKLGTGFDCASKAEMDTVLKMGVPADRIIYAHPCKMASHVKFASQNNVRMMTFDNEHELHKMKELYPNARLVLRVLTDNSRSICNLGLKFGAALARVPHMLQLAKDLELDVVGVSYHVGSGCFDAQAFADAVAVAKTVFNIGAELGFKFNLLDLGGGFPGSDNVNVKFDDIASVLRVALDKHFPAAENKDLHIIAEPGRYFVSASHTLAVSVVAKRTIVLPTTNGETNDANSAANQAAMASASACPAAAAAAAMAAAQGRAADGAPTFMYYVNDGVYGSFNCILFDHAVVAPRVLVSGNLGVVAMDSDSESDSEERAESGFACSIWGPTCDSMDCITKTGRLPELAIGDWLYFEDMGAYTVAASSTFNGFPKPKLMYVNSESHRNLL</sequence>
<dbReference type="GO" id="GO:0033387">
    <property type="term" value="P:putrescine biosynthetic process from arginine, via ornithine"/>
    <property type="evidence" value="ECO:0007669"/>
    <property type="project" value="TreeGrafter"/>
</dbReference>
<feature type="domain" description="Orn/DAP/Arg decarboxylase 2 C-terminal" evidence="12">
    <location>
        <begin position="366"/>
        <end position="474"/>
    </location>
</feature>
<feature type="domain" description="Orn/DAP/Arg decarboxylase 2 N-terminal" evidence="13">
    <location>
        <begin position="83"/>
        <end position="320"/>
    </location>
</feature>
<evidence type="ECO:0000259" key="13">
    <source>
        <dbReference type="Pfam" id="PF02784"/>
    </source>
</evidence>
<evidence type="ECO:0000256" key="5">
    <source>
        <dbReference type="ARBA" id="ARBA00034115"/>
    </source>
</evidence>
<dbReference type="FunCoup" id="E9CJK1">
    <property type="interactions" value="208"/>
</dbReference>
<comment type="cofactor">
    <cofactor evidence="1 9">
        <name>pyridoxal 5'-phosphate</name>
        <dbReference type="ChEBI" id="CHEBI:597326"/>
    </cofactor>
</comment>
<feature type="region of interest" description="Disordered" evidence="11">
    <location>
        <begin position="1"/>
        <end position="22"/>
    </location>
</feature>
<dbReference type="GO" id="GO:0005737">
    <property type="term" value="C:cytoplasm"/>
    <property type="evidence" value="ECO:0007669"/>
    <property type="project" value="TreeGrafter"/>
</dbReference>
<dbReference type="PhylomeDB" id="E9CJK1"/>
<keyword evidence="3 9" id="KW-0663">Pyridoxal phosphate</keyword>
<dbReference type="SUPFAM" id="SSF51419">
    <property type="entry name" value="PLP-binding barrel"/>
    <property type="match status" value="1"/>
</dbReference>
<name>E9CJK1_CAPO3</name>